<dbReference type="Proteomes" id="UP000794436">
    <property type="component" value="Unassembled WGS sequence"/>
</dbReference>
<dbReference type="AlphaFoldDB" id="A0A8K1C6Y9"/>
<name>A0A8K1C6Y9_PYTOL</name>
<proteinExistence type="predicted"/>
<comment type="caution">
    <text evidence="1">The sequence shown here is derived from an EMBL/GenBank/DDBJ whole genome shotgun (WGS) entry which is preliminary data.</text>
</comment>
<keyword evidence="2" id="KW-1185">Reference proteome</keyword>
<gene>
    <name evidence="1" type="ORF">Poli38472_014359</name>
</gene>
<organism evidence="1 2">
    <name type="scientific">Pythium oligandrum</name>
    <name type="common">Mycoparasitic fungus</name>
    <dbReference type="NCBI Taxonomy" id="41045"/>
    <lineage>
        <taxon>Eukaryota</taxon>
        <taxon>Sar</taxon>
        <taxon>Stramenopiles</taxon>
        <taxon>Oomycota</taxon>
        <taxon>Peronosporomycetes</taxon>
        <taxon>Pythiales</taxon>
        <taxon>Pythiaceae</taxon>
        <taxon>Pythium</taxon>
    </lineage>
</organism>
<accession>A0A8K1C6Y9</accession>
<dbReference type="EMBL" id="SPLM01000114">
    <property type="protein sequence ID" value="TMW57756.1"/>
    <property type="molecule type" value="Genomic_DNA"/>
</dbReference>
<evidence type="ECO:0000313" key="2">
    <source>
        <dbReference type="Proteomes" id="UP000794436"/>
    </source>
</evidence>
<evidence type="ECO:0000313" key="1">
    <source>
        <dbReference type="EMBL" id="TMW57756.1"/>
    </source>
</evidence>
<sequence>MESSNQVGRLSTRSMLYQEVVTKPTVRSLRLQHRIGGDTATELFSALRASNCLKSLHVEGILQDKSDADRKLLRQWLTWAIFSRQAAHKIQFVSLSDWWLTFDDVKAVEELLNASDPMLLLNGTPSDNNMTEIPASESKGSHVKGLTLRFGDVETTKADSAATRLLVVLKHLPLVKLSVSVSESPGLSGRALRAAWTGYPALEELTMSCVKLTSNDDDVFALTDCPHGLRTLQLDRLTLATHTNLMRFFKALGDFDANPKAAALEELVLDVSVNGDRYAHSLLNDVKSMLEKNDRLRCCVLRMLPMSSTEATREVVMQRFDGQVIPMLPAARPSRKAVKKRHLFGNGFRCTSLARS</sequence>
<reference evidence="1" key="1">
    <citation type="submission" date="2019-03" db="EMBL/GenBank/DDBJ databases">
        <title>Long read genome sequence of the mycoparasitic Pythium oligandrum ATCC 38472 isolated from sugarbeet rhizosphere.</title>
        <authorList>
            <person name="Gaulin E."/>
        </authorList>
    </citation>
    <scope>NUCLEOTIDE SEQUENCE</scope>
    <source>
        <strain evidence="1">ATCC 38472_TT</strain>
    </source>
</reference>
<dbReference type="SUPFAM" id="SSF52047">
    <property type="entry name" value="RNI-like"/>
    <property type="match status" value="1"/>
</dbReference>
<protein>
    <submittedName>
        <fullName evidence="1">Uncharacterized protein</fullName>
    </submittedName>
</protein>